<dbReference type="AlphaFoldDB" id="A0A034VKU7"/>
<dbReference type="EMBL" id="GAKP01016244">
    <property type="protein sequence ID" value="JAC42708.1"/>
    <property type="molecule type" value="Transcribed_RNA"/>
</dbReference>
<accession>A0A034VKU7</accession>
<evidence type="ECO:0000313" key="1">
    <source>
        <dbReference type="EMBL" id="JAC42697.1"/>
    </source>
</evidence>
<sequence>MRTKIQRKIYIKEWRNKNIEVKIKQTHYCHSNFLAAQRASNNRGKTKQPLNVKIRSVLDALPRRKPSNEPHSASNARSLYTPYRFASALHSKQLAPTICFFSPFFLQHRQIQFII</sequence>
<proteinExistence type="predicted"/>
<dbReference type="EMBL" id="GAKP01016255">
    <property type="protein sequence ID" value="JAC42697.1"/>
    <property type="molecule type" value="Transcribed_RNA"/>
</dbReference>
<reference evidence="1" key="1">
    <citation type="journal article" date="2014" name="BMC Genomics">
        <title>Characterizing the developmental transcriptome of the oriental fruit fly, Bactrocera dorsalis (Diptera: Tephritidae) through comparative genomic analysis with Drosophila melanogaster utilizing modENCODE datasets.</title>
        <authorList>
            <person name="Geib S.M."/>
            <person name="Calla B."/>
            <person name="Hall B."/>
            <person name="Hou S."/>
            <person name="Manoukis N.C."/>
        </authorList>
    </citation>
    <scope>NUCLEOTIDE SEQUENCE</scope>
    <source>
        <strain evidence="1">Punador</strain>
    </source>
</reference>
<name>A0A034VKU7_BACDO</name>
<organism evidence="1">
    <name type="scientific">Bactrocera dorsalis</name>
    <name type="common">Oriental fruit fly</name>
    <name type="synonym">Dacus dorsalis</name>
    <dbReference type="NCBI Taxonomy" id="27457"/>
    <lineage>
        <taxon>Eukaryota</taxon>
        <taxon>Metazoa</taxon>
        <taxon>Ecdysozoa</taxon>
        <taxon>Arthropoda</taxon>
        <taxon>Hexapoda</taxon>
        <taxon>Insecta</taxon>
        <taxon>Pterygota</taxon>
        <taxon>Neoptera</taxon>
        <taxon>Endopterygota</taxon>
        <taxon>Diptera</taxon>
        <taxon>Brachycera</taxon>
        <taxon>Muscomorpha</taxon>
        <taxon>Tephritoidea</taxon>
        <taxon>Tephritidae</taxon>
        <taxon>Bactrocera</taxon>
        <taxon>Bactrocera</taxon>
    </lineage>
</organism>
<protein>
    <submittedName>
        <fullName evidence="1">Uncharacterized protein</fullName>
    </submittedName>
</protein>